<dbReference type="Pfam" id="PF00535">
    <property type="entry name" value="Glycos_transf_2"/>
    <property type="match status" value="1"/>
</dbReference>
<accession>A0A2T2WE68</accession>
<dbReference type="PANTHER" id="PTHR43685">
    <property type="entry name" value="GLYCOSYLTRANSFERASE"/>
    <property type="match status" value="1"/>
</dbReference>
<organism evidence="2 3">
    <name type="scientific">Sulfobacillus acidophilus</name>
    <dbReference type="NCBI Taxonomy" id="53633"/>
    <lineage>
        <taxon>Bacteria</taxon>
        <taxon>Bacillati</taxon>
        <taxon>Bacillota</taxon>
        <taxon>Clostridia</taxon>
        <taxon>Eubacteriales</taxon>
        <taxon>Clostridiales Family XVII. Incertae Sedis</taxon>
        <taxon>Sulfobacillus</taxon>
    </lineage>
</organism>
<protein>
    <recommendedName>
        <fullName evidence="1">Glycosyltransferase 2-like domain-containing protein</fullName>
    </recommendedName>
</protein>
<name>A0A2T2WE68_9FIRM</name>
<evidence type="ECO:0000313" key="2">
    <source>
        <dbReference type="EMBL" id="PSR20519.1"/>
    </source>
</evidence>
<evidence type="ECO:0000259" key="1">
    <source>
        <dbReference type="Pfam" id="PF00535"/>
    </source>
</evidence>
<dbReference type="PANTHER" id="PTHR43685:SF2">
    <property type="entry name" value="GLYCOSYLTRANSFERASE 2-LIKE DOMAIN-CONTAINING PROTEIN"/>
    <property type="match status" value="1"/>
</dbReference>
<sequence length="261" mass="28973">MRTHSVNDVTDTPLVSVIVPVVRPDFAEQALKAIASQNWKGPIEVIAVHDGGAPLDLTFLSSGRWRNISIHPQAGAAVARNVAVATSQGEVLAVCDDDDLWHSNHLACTVPLAVQSSGMVYTDALVHHLDEKWKAPFRFRCSPEILRQTLPVIFSTMVIRRQVWDQVGPLDPQLPRHGDWDWVLRASDQGVPILRVPRSTITYRFSGRSASANRSAMGEELQVFIQKHHLSALPVSDFATMVHHPDWAQWRDPDPADPEVG</sequence>
<dbReference type="InterPro" id="IPR001173">
    <property type="entry name" value="Glyco_trans_2-like"/>
</dbReference>
<dbReference type="Gene3D" id="3.90.550.10">
    <property type="entry name" value="Spore Coat Polysaccharide Biosynthesis Protein SpsA, Chain A"/>
    <property type="match status" value="1"/>
</dbReference>
<dbReference type="Proteomes" id="UP000241848">
    <property type="component" value="Unassembled WGS sequence"/>
</dbReference>
<evidence type="ECO:0000313" key="3">
    <source>
        <dbReference type="Proteomes" id="UP000241848"/>
    </source>
</evidence>
<dbReference type="AlphaFoldDB" id="A0A2T2WE68"/>
<dbReference type="SUPFAM" id="SSF53448">
    <property type="entry name" value="Nucleotide-diphospho-sugar transferases"/>
    <property type="match status" value="1"/>
</dbReference>
<reference evidence="2 3" key="1">
    <citation type="journal article" date="2014" name="BMC Genomics">
        <title>Comparison of environmental and isolate Sulfobacillus genomes reveals diverse carbon, sulfur, nitrogen, and hydrogen metabolisms.</title>
        <authorList>
            <person name="Justice N.B."/>
            <person name="Norman A."/>
            <person name="Brown C.T."/>
            <person name="Singh A."/>
            <person name="Thomas B.C."/>
            <person name="Banfield J.F."/>
        </authorList>
    </citation>
    <scope>NUCLEOTIDE SEQUENCE [LARGE SCALE GENOMIC DNA]</scope>
    <source>
        <strain evidence="2">AMDSBA3</strain>
    </source>
</reference>
<gene>
    <name evidence="2" type="ORF">C7B45_14555</name>
</gene>
<dbReference type="EMBL" id="PXYV01000059">
    <property type="protein sequence ID" value="PSR20519.1"/>
    <property type="molecule type" value="Genomic_DNA"/>
</dbReference>
<dbReference type="InterPro" id="IPR029044">
    <property type="entry name" value="Nucleotide-diphossugar_trans"/>
</dbReference>
<feature type="domain" description="Glycosyltransferase 2-like" evidence="1">
    <location>
        <begin position="16"/>
        <end position="128"/>
    </location>
</feature>
<proteinExistence type="predicted"/>
<comment type="caution">
    <text evidence="2">The sequence shown here is derived from an EMBL/GenBank/DDBJ whole genome shotgun (WGS) entry which is preliminary data.</text>
</comment>
<dbReference type="InterPro" id="IPR050834">
    <property type="entry name" value="Glycosyltransf_2"/>
</dbReference>